<accession>A0A8H4P175</accession>
<dbReference type="AlphaFoldDB" id="A0A8H4P175"/>
<dbReference type="GO" id="GO:0032259">
    <property type="term" value="P:methylation"/>
    <property type="evidence" value="ECO:0007669"/>
    <property type="project" value="UniProtKB-KW"/>
</dbReference>
<evidence type="ECO:0000256" key="2">
    <source>
        <dbReference type="ARBA" id="ARBA00004286"/>
    </source>
</evidence>
<dbReference type="GO" id="GO:0005634">
    <property type="term" value="C:nucleus"/>
    <property type="evidence" value="ECO:0007669"/>
    <property type="project" value="UniProtKB-SubCell"/>
</dbReference>
<feature type="region of interest" description="Disordered" evidence="8">
    <location>
        <begin position="1"/>
        <end position="93"/>
    </location>
</feature>
<evidence type="ECO:0000256" key="5">
    <source>
        <dbReference type="ARBA" id="ARBA00022679"/>
    </source>
</evidence>
<evidence type="ECO:0000259" key="11">
    <source>
        <dbReference type="PROSITE" id="PS51215"/>
    </source>
</evidence>
<name>A0A8H4P175_9HYPO</name>
<dbReference type="Pfam" id="PF17907">
    <property type="entry name" value="AWS"/>
    <property type="match status" value="1"/>
</dbReference>
<reference evidence="12" key="1">
    <citation type="submission" date="2020-01" db="EMBL/GenBank/DDBJ databases">
        <title>Identification and distribution of gene clusters putatively required for synthesis of sphingolipid metabolism inhibitors in phylogenetically diverse species of the filamentous fungus Fusarium.</title>
        <authorList>
            <person name="Kim H.-S."/>
            <person name="Busman M."/>
            <person name="Brown D.W."/>
            <person name="Divon H."/>
            <person name="Uhlig S."/>
            <person name="Proctor R.H."/>
        </authorList>
    </citation>
    <scope>NUCLEOTIDE SEQUENCE</scope>
    <source>
        <strain evidence="12">NRRL 53441</strain>
    </source>
</reference>
<feature type="compositionally biased region" description="Basic and acidic residues" evidence="8">
    <location>
        <begin position="267"/>
        <end position="282"/>
    </location>
</feature>
<dbReference type="SMART" id="SM00570">
    <property type="entry name" value="AWS"/>
    <property type="match status" value="1"/>
</dbReference>
<evidence type="ECO:0000256" key="4">
    <source>
        <dbReference type="ARBA" id="ARBA00022603"/>
    </source>
</evidence>
<feature type="region of interest" description="Disordered" evidence="8">
    <location>
        <begin position="632"/>
        <end position="658"/>
    </location>
</feature>
<dbReference type="InterPro" id="IPR046341">
    <property type="entry name" value="SET_dom_sf"/>
</dbReference>
<organism evidence="12 13">
    <name type="scientific">Fusarium austroafricanum</name>
    <dbReference type="NCBI Taxonomy" id="2364996"/>
    <lineage>
        <taxon>Eukaryota</taxon>
        <taxon>Fungi</taxon>
        <taxon>Dikarya</taxon>
        <taxon>Ascomycota</taxon>
        <taxon>Pezizomycotina</taxon>
        <taxon>Sordariomycetes</taxon>
        <taxon>Hypocreomycetidae</taxon>
        <taxon>Hypocreales</taxon>
        <taxon>Nectriaceae</taxon>
        <taxon>Fusarium</taxon>
        <taxon>Fusarium concolor species complex</taxon>
    </lineage>
</organism>
<dbReference type="InterPro" id="IPR006560">
    <property type="entry name" value="AWS_dom"/>
</dbReference>
<evidence type="ECO:0000256" key="8">
    <source>
        <dbReference type="SAM" id="MobiDB-lite"/>
    </source>
</evidence>
<dbReference type="FunFam" id="2.170.270.10:FF:000037">
    <property type="entry name" value="Histone-lysine N-methyltransferase"/>
    <property type="match status" value="1"/>
</dbReference>
<dbReference type="GO" id="GO:0005694">
    <property type="term" value="C:chromosome"/>
    <property type="evidence" value="ECO:0007669"/>
    <property type="project" value="UniProtKB-SubCell"/>
</dbReference>
<gene>
    <name evidence="12" type="ORF">F53441_2324</name>
</gene>
<dbReference type="PROSITE" id="PS50280">
    <property type="entry name" value="SET"/>
    <property type="match status" value="1"/>
</dbReference>
<feature type="domain" description="SET" evidence="9">
    <location>
        <begin position="459"/>
        <end position="575"/>
    </location>
</feature>
<keyword evidence="3" id="KW-0158">Chromosome</keyword>
<dbReference type="PROSITE" id="PS50868">
    <property type="entry name" value="POST_SET"/>
    <property type="match status" value="1"/>
</dbReference>
<dbReference type="GO" id="GO:0042054">
    <property type="term" value="F:histone methyltransferase activity"/>
    <property type="evidence" value="ECO:0007669"/>
    <property type="project" value="InterPro"/>
</dbReference>
<dbReference type="SUPFAM" id="SSF82199">
    <property type="entry name" value="SET domain"/>
    <property type="match status" value="1"/>
</dbReference>
<dbReference type="InterPro" id="IPR003616">
    <property type="entry name" value="Post-SET_dom"/>
</dbReference>
<dbReference type="Pfam" id="PF00856">
    <property type="entry name" value="SET"/>
    <property type="match status" value="1"/>
</dbReference>
<feature type="compositionally biased region" description="Basic residues" evidence="8">
    <location>
        <begin position="640"/>
        <end position="652"/>
    </location>
</feature>
<feature type="compositionally biased region" description="Low complexity" evidence="8">
    <location>
        <begin position="16"/>
        <end position="35"/>
    </location>
</feature>
<feature type="domain" description="Post-SET" evidence="10">
    <location>
        <begin position="583"/>
        <end position="599"/>
    </location>
</feature>
<comment type="subcellular location">
    <subcellularLocation>
        <location evidence="2">Chromosome</location>
    </subcellularLocation>
    <subcellularLocation>
        <location evidence="1">Nucleus</location>
    </subcellularLocation>
</comment>
<feature type="compositionally biased region" description="Basic and acidic residues" evidence="8">
    <location>
        <begin position="38"/>
        <end position="50"/>
    </location>
</feature>
<dbReference type="InterPro" id="IPR001214">
    <property type="entry name" value="SET_dom"/>
</dbReference>
<keyword evidence="6" id="KW-0949">S-adenosyl-L-methionine</keyword>
<evidence type="ECO:0000256" key="3">
    <source>
        <dbReference type="ARBA" id="ARBA00022454"/>
    </source>
</evidence>
<dbReference type="Gene3D" id="2.170.270.10">
    <property type="entry name" value="SET domain"/>
    <property type="match status" value="1"/>
</dbReference>
<dbReference type="EMBL" id="JAADJG010000096">
    <property type="protein sequence ID" value="KAF4455310.1"/>
    <property type="molecule type" value="Genomic_DNA"/>
</dbReference>
<feature type="region of interest" description="Disordered" evidence="8">
    <location>
        <begin position="107"/>
        <end position="126"/>
    </location>
</feature>
<feature type="compositionally biased region" description="Low complexity" evidence="8">
    <location>
        <begin position="744"/>
        <end position="759"/>
    </location>
</feature>
<protein>
    <submittedName>
        <fullName evidence="12">Histone-lysine N-methyltransferase ASH1L</fullName>
    </submittedName>
</protein>
<feature type="domain" description="AWS" evidence="11">
    <location>
        <begin position="401"/>
        <end position="448"/>
    </location>
</feature>
<keyword evidence="4 12" id="KW-0489">Methyltransferase</keyword>
<feature type="region of interest" description="Disordered" evidence="8">
    <location>
        <begin position="744"/>
        <end position="770"/>
    </location>
</feature>
<comment type="caution">
    <text evidence="12">The sequence shown here is derived from an EMBL/GenBank/DDBJ whole genome shotgun (WGS) entry which is preliminary data.</text>
</comment>
<evidence type="ECO:0000256" key="1">
    <source>
        <dbReference type="ARBA" id="ARBA00004123"/>
    </source>
</evidence>
<dbReference type="Proteomes" id="UP000605986">
    <property type="component" value="Unassembled WGS sequence"/>
</dbReference>
<evidence type="ECO:0000313" key="13">
    <source>
        <dbReference type="Proteomes" id="UP000605986"/>
    </source>
</evidence>
<evidence type="ECO:0000256" key="6">
    <source>
        <dbReference type="ARBA" id="ARBA00022691"/>
    </source>
</evidence>
<evidence type="ECO:0000256" key="7">
    <source>
        <dbReference type="ARBA" id="ARBA00023242"/>
    </source>
</evidence>
<evidence type="ECO:0000259" key="9">
    <source>
        <dbReference type="PROSITE" id="PS50280"/>
    </source>
</evidence>
<dbReference type="SMART" id="SM00317">
    <property type="entry name" value="SET"/>
    <property type="match status" value="1"/>
</dbReference>
<keyword evidence="5 12" id="KW-0808">Transferase</keyword>
<dbReference type="InterPro" id="IPR050777">
    <property type="entry name" value="SET2_Histone-Lys_MeTrsfase"/>
</dbReference>
<keyword evidence="13" id="KW-1185">Reference proteome</keyword>
<keyword evidence="7" id="KW-0539">Nucleus</keyword>
<sequence>MALVLSSEGTFEVGATDDSSSNVASATSTPPTTVADEASLHSDSPKRDVVHVVLEPDSPEVAPVNSDPIETADTVSPADPPPPAPIRSRRSRLSAPVYNLVQLSGTAGHGKRRAKGDIVSNRRRRKTVSGPILANDHATSSPVQGATPETVRSGIDALGVTQSASKLDSPRTYRQKISEENVSSRRLSTRRSAAFAPIATTPITKNTKAAKRSRKSMEQASKPMSRELKRLQDTKEFAHIDEKPVLLTVWSNGKYVDPKAPAPASRKKAEPEPDTDESKEAEAEPVANPRKRRVKKYLKKGLYAGQDTPIDISKGLSVGEKKALAQLPELIPSGRANKTMPLPMFNGLRTLIEGRDFKLPYQVCNPLPPGQPKPDEWKKMTKNRFIGESKDYWRKSPHFHDYSSKCVCKPEDGCGESCQNRIMLYECDEQNCNAGKQYCTNRAFATLTARRNRGGKYRVGVEVIKTSDRGYGVRSNRCFKPNQIIMEYAGEIITEDECERRMTEVYKDNECYYLMSFDQNMIIDATTGSIARFVNHSCNPNCRMIKWIVSGQPRMALFAGDKPIMTGDELTYDYNFDPFSAKNVQKCLCGEPNCRGVLGPKPREVKQPKTDLKNAVKGVVKAGKRKLKELIGDEESGSSAKKRKVQPAKGVKRALSNAGAKVAKGAANALKKGVSTVTSTTKKVALGSKSPANRRVSTGALLKKTTTKRVIQTYSRTPQKRASERATSVGLVAASRARGSAVTKVSTKVTAKTTSSLRRTSSRVKSPRQALDIPRDAEILVLADD</sequence>
<dbReference type="OrthoDB" id="422362at2759"/>
<dbReference type="PANTHER" id="PTHR22884">
    <property type="entry name" value="SET DOMAIN PROTEINS"/>
    <property type="match status" value="1"/>
</dbReference>
<dbReference type="PROSITE" id="PS51215">
    <property type="entry name" value="AWS"/>
    <property type="match status" value="1"/>
</dbReference>
<proteinExistence type="predicted"/>
<feature type="region of interest" description="Disordered" evidence="8">
    <location>
        <begin position="206"/>
        <end position="229"/>
    </location>
</feature>
<evidence type="ECO:0000313" key="12">
    <source>
        <dbReference type="EMBL" id="KAF4455310.1"/>
    </source>
</evidence>
<feature type="region of interest" description="Disordered" evidence="8">
    <location>
        <begin position="256"/>
        <end position="292"/>
    </location>
</feature>
<evidence type="ECO:0000259" key="10">
    <source>
        <dbReference type="PROSITE" id="PS50868"/>
    </source>
</evidence>
<dbReference type="SMART" id="SM00508">
    <property type="entry name" value="PostSET"/>
    <property type="match status" value="1"/>
</dbReference>